<name>A0A382A6P8_9ZZZZ</name>
<accession>A0A382A6P8</accession>
<gene>
    <name evidence="1" type="ORF">METZ01_LOCUS149581</name>
</gene>
<reference evidence="1" key="1">
    <citation type="submission" date="2018-05" db="EMBL/GenBank/DDBJ databases">
        <authorList>
            <person name="Lanie J.A."/>
            <person name="Ng W.-L."/>
            <person name="Kazmierczak K.M."/>
            <person name="Andrzejewski T.M."/>
            <person name="Davidsen T.M."/>
            <person name="Wayne K.J."/>
            <person name="Tettelin H."/>
            <person name="Glass J.I."/>
            <person name="Rusch D."/>
            <person name="Podicherti R."/>
            <person name="Tsui H.-C.T."/>
            <person name="Winkler M.E."/>
        </authorList>
    </citation>
    <scope>NUCLEOTIDE SEQUENCE</scope>
</reference>
<dbReference type="AlphaFoldDB" id="A0A382A6P8"/>
<organism evidence="1">
    <name type="scientific">marine metagenome</name>
    <dbReference type="NCBI Taxonomy" id="408172"/>
    <lineage>
        <taxon>unclassified sequences</taxon>
        <taxon>metagenomes</taxon>
        <taxon>ecological metagenomes</taxon>
    </lineage>
</organism>
<proteinExistence type="predicted"/>
<evidence type="ECO:0000313" key="1">
    <source>
        <dbReference type="EMBL" id="SVA96727.1"/>
    </source>
</evidence>
<protein>
    <submittedName>
        <fullName evidence="1">Uncharacterized protein</fullName>
    </submittedName>
</protein>
<dbReference type="EMBL" id="UINC01023975">
    <property type="protein sequence ID" value="SVA96727.1"/>
    <property type="molecule type" value="Genomic_DNA"/>
</dbReference>
<sequence>MTDILLESKENSNMHQLMIARNYFYLGELNASLTAQTLSEYNP</sequence>